<sequence>MTEEIKFYKRGTGELLKELGASDDAAETDSEDLLRQVLRRYVTQASPSSLTGPLFLSSSGGESKKTVSASLEASASGSRPVHAPSVWTLLSDDLISCYLSKSGFEIQSPAAHALTCELFQVSNGNMQINRWPSRGAHRTKREEQRIVSPRDNKIEASFLHQHPHLSGT</sequence>
<proteinExistence type="predicted"/>
<reference evidence="2" key="1">
    <citation type="submission" date="2020-03" db="EMBL/GenBank/DDBJ databases">
        <authorList>
            <person name="Weist P."/>
        </authorList>
    </citation>
    <scope>NUCLEOTIDE SEQUENCE</scope>
</reference>
<name>A0A9N7V3K0_PLEPL</name>
<evidence type="ECO:0000313" key="2">
    <source>
        <dbReference type="EMBL" id="CAB1441449.1"/>
    </source>
</evidence>
<comment type="caution">
    <text evidence="2">The sequence shown here is derived from an EMBL/GenBank/DDBJ whole genome shotgun (WGS) entry which is preliminary data.</text>
</comment>
<dbReference type="Proteomes" id="UP001153269">
    <property type="component" value="Unassembled WGS sequence"/>
</dbReference>
<evidence type="ECO:0000313" key="3">
    <source>
        <dbReference type="Proteomes" id="UP001153269"/>
    </source>
</evidence>
<dbReference type="EMBL" id="CADEAL010002646">
    <property type="protein sequence ID" value="CAB1441449.1"/>
    <property type="molecule type" value="Genomic_DNA"/>
</dbReference>
<organism evidence="2 3">
    <name type="scientific">Pleuronectes platessa</name>
    <name type="common">European plaice</name>
    <dbReference type="NCBI Taxonomy" id="8262"/>
    <lineage>
        <taxon>Eukaryota</taxon>
        <taxon>Metazoa</taxon>
        <taxon>Chordata</taxon>
        <taxon>Craniata</taxon>
        <taxon>Vertebrata</taxon>
        <taxon>Euteleostomi</taxon>
        <taxon>Actinopterygii</taxon>
        <taxon>Neopterygii</taxon>
        <taxon>Teleostei</taxon>
        <taxon>Neoteleostei</taxon>
        <taxon>Acanthomorphata</taxon>
        <taxon>Carangaria</taxon>
        <taxon>Pleuronectiformes</taxon>
        <taxon>Pleuronectoidei</taxon>
        <taxon>Pleuronectidae</taxon>
        <taxon>Pleuronectes</taxon>
    </lineage>
</organism>
<feature type="region of interest" description="Disordered" evidence="1">
    <location>
        <begin position="52"/>
        <end position="78"/>
    </location>
</feature>
<protein>
    <submittedName>
        <fullName evidence="2">Uncharacterized protein</fullName>
    </submittedName>
</protein>
<accession>A0A9N7V3K0</accession>
<keyword evidence="3" id="KW-1185">Reference proteome</keyword>
<gene>
    <name evidence="2" type="ORF">PLEPLA_LOCUS29221</name>
</gene>
<evidence type="ECO:0000256" key="1">
    <source>
        <dbReference type="SAM" id="MobiDB-lite"/>
    </source>
</evidence>
<feature type="compositionally biased region" description="Polar residues" evidence="1">
    <location>
        <begin position="52"/>
        <end position="77"/>
    </location>
</feature>
<dbReference type="AlphaFoldDB" id="A0A9N7V3K0"/>